<dbReference type="InterPro" id="IPR035906">
    <property type="entry name" value="MetI-like_sf"/>
</dbReference>
<dbReference type="AlphaFoldDB" id="A0A7C3ML44"/>
<evidence type="ECO:0000256" key="1">
    <source>
        <dbReference type="ARBA" id="ARBA00004651"/>
    </source>
</evidence>
<comment type="similarity">
    <text evidence="7">Belongs to the binding-protein-dependent transport system permease family.</text>
</comment>
<keyword evidence="2 7" id="KW-0813">Transport</keyword>
<comment type="caution">
    <text evidence="9">The sequence shown here is derived from an EMBL/GenBank/DDBJ whole genome shotgun (WGS) entry which is preliminary data.</text>
</comment>
<keyword evidence="6 7" id="KW-0472">Membrane</keyword>
<keyword evidence="5 7" id="KW-1133">Transmembrane helix</keyword>
<evidence type="ECO:0000259" key="8">
    <source>
        <dbReference type="PROSITE" id="PS50928"/>
    </source>
</evidence>
<dbReference type="SUPFAM" id="SSF161098">
    <property type="entry name" value="MetI-like"/>
    <property type="match status" value="1"/>
</dbReference>
<feature type="transmembrane region" description="Helical" evidence="7">
    <location>
        <begin position="263"/>
        <end position="281"/>
    </location>
</feature>
<evidence type="ECO:0000313" key="9">
    <source>
        <dbReference type="EMBL" id="HFX14329.1"/>
    </source>
</evidence>
<reference evidence="9" key="1">
    <citation type="journal article" date="2020" name="mSystems">
        <title>Genome- and Community-Level Interaction Insights into Carbon Utilization and Element Cycling Functions of Hydrothermarchaeota in Hydrothermal Sediment.</title>
        <authorList>
            <person name="Zhou Z."/>
            <person name="Liu Y."/>
            <person name="Xu W."/>
            <person name="Pan J."/>
            <person name="Luo Z.H."/>
            <person name="Li M."/>
        </authorList>
    </citation>
    <scope>NUCLEOTIDE SEQUENCE [LARGE SCALE GENOMIC DNA]</scope>
    <source>
        <strain evidence="9">SpSt-81</strain>
    </source>
</reference>
<dbReference type="GO" id="GO:0005886">
    <property type="term" value="C:plasma membrane"/>
    <property type="evidence" value="ECO:0007669"/>
    <property type="project" value="UniProtKB-SubCell"/>
</dbReference>
<accession>A0A7C3ML44</accession>
<keyword evidence="4 7" id="KW-0812">Transmembrane</keyword>
<evidence type="ECO:0000256" key="4">
    <source>
        <dbReference type="ARBA" id="ARBA00022692"/>
    </source>
</evidence>
<evidence type="ECO:0000256" key="5">
    <source>
        <dbReference type="ARBA" id="ARBA00022989"/>
    </source>
</evidence>
<comment type="subcellular location">
    <subcellularLocation>
        <location evidence="1 7">Cell membrane</location>
        <topology evidence="1 7">Multi-pass membrane protein</topology>
    </subcellularLocation>
</comment>
<dbReference type="GO" id="GO:0055085">
    <property type="term" value="P:transmembrane transport"/>
    <property type="evidence" value="ECO:0007669"/>
    <property type="project" value="InterPro"/>
</dbReference>
<feature type="transmembrane region" description="Helical" evidence="7">
    <location>
        <begin position="301"/>
        <end position="324"/>
    </location>
</feature>
<proteinExistence type="inferred from homology"/>
<dbReference type="PANTHER" id="PTHR30465">
    <property type="entry name" value="INNER MEMBRANE ABC TRANSPORTER"/>
    <property type="match status" value="1"/>
</dbReference>
<feature type="transmembrane region" description="Helical" evidence="7">
    <location>
        <begin position="111"/>
        <end position="137"/>
    </location>
</feature>
<protein>
    <submittedName>
        <fullName evidence="9">ABC transporter permease</fullName>
    </submittedName>
</protein>
<sequence length="334" mass="37934">MSFIKRYLIPRLIQYVIVTFLGLTAIFIFPRLLPVDPVKQQLTQYQTFGVYVSPEQQEEIIKTLKQLYGLEGTLWDQYIMFWKRFFSGNFGPSLSRFPTPVNQLLAMALPWTLGLLSVTTILSWIIAVIAGGIVGYFRKKWMEAIDILIMIIRPIPYYITALIFLILFSYIFPIFPLGGGIGVGRTLSFNLQTILNIIKHATLPALTLLVVGIAWQFQSMKLIVQSIQTEDHVIYAKTAGVDEKNIVFSHIIKNAMLPMITQLGLQFGGIFSGALITEMVFTYPGIGQILYDAIMRADYNLIMGIMCISVVAVTTSVLFLDLIYPFFDPRVRYR</sequence>
<feature type="transmembrane region" description="Helical" evidence="7">
    <location>
        <begin position="197"/>
        <end position="217"/>
    </location>
</feature>
<evidence type="ECO:0000256" key="2">
    <source>
        <dbReference type="ARBA" id="ARBA00022448"/>
    </source>
</evidence>
<dbReference type="CDD" id="cd06261">
    <property type="entry name" value="TM_PBP2"/>
    <property type="match status" value="1"/>
</dbReference>
<dbReference type="PANTHER" id="PTHR30465:SF31">
    <property type="entry name" value="OLIGOPEPTIDE ABC TRANSPORTER, PERMEASE PROTEIN"/>
    <property type="match status" value="1"/>
</dbReference>
<gene>
    <name evidence="9" type="ORF">ENW00_09365</name>
</gene>
<keyword evidence="3" id="KW-1003">Cell membrane</keyword>
<dbReference type="Pfam" id="PF00528">
    <property type="entry name" value="BPD_transp_1"/>
    <property type="match status" value="1"/>
</dbReference>
<name>A0A7C3ML44_DICTH</name>
<evidence type="ECO:0000256" key="3">
    <source>
        <dbReference type="ARBA" id="ARBA00022475"/>
    </source>
</evidence>
<dbReference type="EMBL" id="DTIN01000043">
    <property type="protein sequence ID" value="HFX14329.1"/>
    <property type="molecule type" value="Genomic_DNA"/>
</dbReference>
<feature type="transmembrane region" description="Helical" evidence="7">
    <location>
        <begin position="12"/>
        <end position="33"/>
    </location>
</feature>
<dbReference type="PROSITE" id="PS50928">
    <property type="entry name" value="ABC_TM1"/>
    <property type="match status" value="1"/>
</dbReference>
<feature type="transmembrane region" description="Helical" evidence="7">
    <location>
        <begin position="157"/>
        <end position="177"/>
    </location>
</feature>
<evidence type="ECO:0000256" key="6">
    <source>
        <dbReference type="ARBA" id="ARBA00023136"/>
    </source>
</evidence>
<dbReference type="InterPro" id="IPR000515">
    <property type="entry name" value="MetI-like"/>
</dbReference>
<dbReference type="Gene3D" id="1.10.3720.10">
    <property type="entry name" value="MetI-like"/>
    <property type="match status" value="1"/>
</dbReference>
<organism evidence="9">
    <name type="scientific">Dictyoglomus thermophilum</name>
    <dbReference type="NCBI Taxonomy" id="14"/>
    <lineage>
        <taxon>Bacteria</taxon>
        <taxon>Pseudomonadati</taxon>
        <taxon>Dictyoglomota</taxon>
        <taxon>Dictyoglomia</taxon>
        <taxon>Dictyoglomales</taxon>
        <taxon>Dictyoglomaceae</taxon>
        <taxon>Dictyoglomus</taxon>
    </lineage>
</organism>
<feature type="domain" description="ABC transmembrane type-1" evidence="8">
    <location>
        <begin position="109"/>
        <end position="324"/>
    </location>
</feature>
<evidence type="ECO:0000256" key="7">
    <source>
        <dbReference type="RuleBase" id="RU363032"/>
    </source>
</evidence>